<keyword evidence="3 5" id="KW-1133">Transmembrane helix</keyword>
<dbReference type="Gene3D" id="1.20.1250.20">
    <property type="entry name" value="MFS general substrate transporter like domains"/>
    <property type="match status" value="1"/>
</dbReference>
<protein>
    <recommendedName>
        <fullName evidence="8">Major facilitator superfamily (MFS) profile domain-containing protein</fullName>
    </recommendedName>
</protein>
<evidence type="ECO:0000256" key="1">
    <source>
        <dbReference type="ARBA" id="ARBA00004141"/>
    </source>
</evidence>
<dbReference type="OrthoDB" id="422206at2759"/>
<keyword evidence="2 5" id="KW-0812">Transmembrane</keyword>
<dbReference type="SUPFAM" id="SSF103473">
    <property type="entry name" value="MFS general substrate transporter"/>
    <property type="match status" value="1"/>
</dbReference>
<dbReference type="EMBL" id="JABEBT010000002">
    <property type="protein sequence ID" value="KAF7639977.1"/>
    <property type="molecule type" value="Genomic_DNA"/>
</dbReference>
<feature type="transmembrane region" description="Helical" evidence="5">
    <location>
        <begin position="155"/>
        <end position="177"/>
    </location>
</feature>
<gene>
    <name evidence="6" type="ORF">Mgra_00000421</name>
</gene>
<organism evidence="6 7">
    <name type="scientific">Meloidogyne graminicola</name>
    <dbReference type="NCBI Taxonomy" id="189291"/>
    <lineage>
        <taxon>Eukaryota</taxon>
        <taxon>Metazoa</taxon>
        <taxon>Ecdysozoa</taxon>
        <taxon>Nematoda</taxon>
        <taxon>Chromadorea</taxon>
        <taxon>Rhabditida</taxon>
        <taxon>Tylenchina</taxon>
        <taxon>Tylenchomorpha</taxon>
        <taxon>Tylenchoidea</taxon>
        <taxon>Meloidogynidae</taxon>
        <taxon>Meloidogyninae</taxon>
        <taxon>Meloidogyne</taxon>
    </lineage>
</organism>
<evidence type="ECO:0000313" key="7">
    <source>
        <dbReference type="Proteomes" id="UP000605970"/>
    </source>
</evidence>
<evidence type="ECO:0008006" key="8">
    <source>
        <dbReference type="Google" id="ProtNLM"/>
    </source>
</evidence>
<feature type="transmembrane region" description="Helical" evidence="5">
    <location>
        <begin position="20"/>
        <end position="40"/>
    </location>
</feature>
<evidence type="ECO:0000256" key="3">
    <source>
        <dbReference type="ARBA" id="ARBA00022989"/>
    </source>
</evidence>
<evidence type="ECO:0000256" key="4">
    <source>
        <dbReference type="ARBA" id="ARBA00023136"/>
    </source>
</evidence>
<name>A0A8T0A2C3_9BILA</name>
<evidence type="ECO:0000256" key="2">
    <source>
        <dbReference type="ARBA" id="ARBA00022692"/>
    </source>
</evidence>
<evidence type="ECO:0000313" key="6">
    <source>
        <dbReference type="EMBL" id="KAF7639977.1"/>
    </source>
</evidence>
<reference evidence="6" key="1">
    <citation type="journal article" date="2020" name="Ecol. Evol.">
        <title>Genome structure and content of the rice root-knot nematode (Meloidogyne graminicola).</title>
        <authorList>
            <person name="Phan N.T."/>
            <person name="Danchin E.G.J."/>
            <person name="Klopp C."/>
            <person name="Perfus-Barbeoch L."/>
            <person name="Kozlowski D.K."/>
            <person name="Koutsovoulos G.D."/>
            <person name="Lopez-Roques C."/>
            <person name="Bouchez O."/>
            <person name="Zahm M."/>
            <person name="Besnard G."/>
            <person name="Bellafiore S."/>
        </authorList>
    </citation>
    <scope>NUCLEOTIDE SEQUENCE</scope>
    <source>
        <strain evidence="6">VN-18</strain>
    </source>
</reference>
<feature type="transmembrane region" description="Helical" evidence="5">
    <location>
        <begin position="77"/>
        <end position="97"/>
    </location>
</feature>
<comment type="caution">
    <text evidence="6">The sequence shown here is derived from an EMBL/GenBank/DDBJ whole genome shotgun (WGS) entry which is preliminary data.</text>
</comment>
<keyword evidence="4 5" id="KW-0472">Membrane</keyword>
<dbReference type="PANTHER" id="PTHR10924:SF8">
    <property type="entry name" value="MFS DOMAIN-CONTAINING PROTEIN-RELATED"/>
    <property type="match status" value="1"/>
</dbReference>
<dbReference type="InterPro" id="IPR049680">
    <property type="entry name" value="FLVCR1-2_SLC49-like"/>
</dbReference>
<accession>A0A8T0A2C3</accession>
<sequence>MNSSNVMKPQVLYRTYSQRWVVLASVCLLALSNATQWIAFAPVHDAANLFYCNNLNNLSNNEIMKGVEGSSCDIETWSSQIFQLVGVITGLFGMFITDRYGIRVSNLLLMILSAFTMLFCLLVTRQKPPTPPSASSDFDKPEFFKGLCLLFNSKFFLIQTLTFGMAFALQWSIFFTASKQLLILGFDKTKLLHNPSVFSSIPVILIATLFIFFILMGIFAIPVFPISLELGVESTFPIAEASSSGILVIAGYNRLEYEQNARILINKCNEIN</sequence>
<keyword evidence="7" id="KW-1185">Reference proteome</keyword>
<dbReference type="Proteomes" id="UP000605970">
    <property type="component" value="Unassembled WGS sequence"/>
</dbReference>
<dbReference type="InterPro" id="IPR036259">
    <property type="entry name" value="MFS_trans_sf"/>
</dbReference>
<dbReference type="PANTHER" id="PTHR10924">
    <property type="entry name" value="MAJOR FACILITATOR SUPERFAMILY PROTEIN-RELATED"/>
    <property type="match status" value="1"/>
</dbReference>
<feature type="transmembrane region" description="Helical" evidence="5">
    <location>
        <begin position="104"/>
        <end position="124"/>
    </location>
</feature>
<dbReference type="GO" id="GO:0016020">
    <property type="term" value="C:membrane"/>
    <property type="evidence" value="ECO:0007669"/>
    <property type="project" value="UniProtKB-SubCell"/>
</dbReference>
<comment type="subcellular location">
    <subcellularLocation>
        <location evidence="1">Membrane</location>
        <topology evidence="1">Multi-pass membrane protein</topology>
    </subcellularLocation>
</comment>
<proteinExistence type="predicted"/>
<evidence type="ECO:0000256" key="5">
    <source>
        <dbReference type="SAM" id="Phobius"/>
    </source>
</evidence>
<dbReference type="AlphaFoldDB" id="A0A8T0A2C3"/>
<feature type="transmembrane region" description="Helical" evidence="5">
    <location>
        <begin position="197"/>
        <end position="224"/>
    </location>
</feature>